<evidence type="ECO:0000256" key="1">
    <source>
        <dbReference type="ARBA" id="ARBA00022729"/>
    </source>
</evidence>
<feature type="domain" description="3D" evidence="2">
    <location>
        <begin position="135"/>
        <end position="196"/>
    </location>
</feature>
<dbReference type="Proteomes" id="UP000184184">
    <property type="component" value="Unassembled WGS sequence"/>
</dbReference>
<evidence type="ECO:0000313" key="3">
    <source>
        <dbReference type="EMBL" id="SHM92206.1"/>
    </source>
</evidence>
<accession>A0A1M7MMR7</accession>
<dbReference type="CDD" id="cd22786">
    <property type="entry name" value="DPBB_YuiC-like"/>
    <property type="match status" value="1"/>
</dbReference>
<dbReference type="AlphaFoldDB" id="A0A1M7MMR7"/>
<keyword evidence="1" id="KW-0732">Signal</keyword>
<reference evidence="3 4" key="1">
    <citation type="submission" date="2016-11" db="EMBL/GenBank/DDBJ databases">
        <authorList>
            <person name="Jaros S."/>
            <person name="Januszkiewicz K."/>
            <person name="Wedrychowicz H."/>
        </authorList>
    </citation>
    <scope>NUCLEOTIDE SEQUENCE [LARGE SCALE GENOMIC DNA]</scope>
    <source>
        <strain evidence="3 4">CGMCC 1.10681</strain>
    </source>
</reference>
<keyword evidence="4" id="KW-1185">Reference proteome</keyword>
<dbReference type="Pfam" id="PF06725">
    <property type="entry name" value="3D"/>
    <property type="match status" value="1"/>
</dbReference>
<dbReference type="GO" id="GO:0009254">
    <property type="term" value="P:peptidoglycan turnover"/>
    <property type="evidence" value="ECO:0007669"/>
    <property type="project" value="InterPro"/>
</dbReference>
<dbReference type="OrthoDB" id="9798935at2"/>
<dbReference type="PANTHER" id="PTHR39160:SF4">
    <property type="entry name" value="RESUSCITATION-PROMOTING FACTOR RPFB"/>
    <property type="match status" value="1"/>
</dbReference>
<dbReference type="InterPro" id="IPR051933">
    <property type="entry name" value="Resuscitation_pf_RpfB"/>
</dbReference>
<evidence type="ECO:0000259" key="2">
    <source>
        <dbReference type="Pfam" id="PF06725"/>
    </source>
</evidence>
<dbReference type="Gene3D" id="2.40.40.10">
    <property type="entry name" value="RlpA-like domain"/>
    <property type="match status" value="1"/>
</dbReference>
<dbReference type="InterPro" id="IPR010611">
    <property type="entry name" value="3D_dom"/>
</dbReference>
<dbReference type="SUPFAM" id="SSF50685">
    <property type="entry name" value="Barwin-like endoglucanases"/>
    <property type="match status" value="1"/>
</dbReference>
<organism evidence="3 4">
    <name type="scientific">Gracilibacillus kekensis</name>
    <dbReference type="NCBI Taxonomy" id="1027249"/>
    <lineage>
        <taxon>Bacteria</taxon>
        <taxon>Bacillati</taxon>
        <taxon>Bacillota</taxon>
        <taxon>Bacilli</taxon>
        <taxon>Bacillales</taxon>
        <taxon>Bacillaceae</taxon>
        <taxon>Gracilibacillus</taxon>
    </lineage>
</organism>
<dbReference type="EMBL" id="FRCZ01000002">
    <property type="protein sequence ID" value="SHM92206.1"/>
    <property type="molecule type" value="Genomic_DNA"/>
</dbReference>
<dbReference type="GO" id="GO:0019867">
    <property type="term" value="C:outer membrane"/>
    <property type="evidence" value="ECO:0007669"/>
    <property type="project" value="InterPro"/>
</dbReference>
<gene>
    <name evidence="3" type="ORF">SAMN05216179_1285</name>
</gene>
<name>A0A1M7MMR7_9BACI</name>
<dbReference type="InterPro" id="IPR036908">
    <property type="entry name" value="RlpA-like_sf"/>
</dbReference>
<dbReference type="STRING" id="1027249.SAMN05216179_1285"/>
<dbReference type="RefSeq" id="WP_073200847.1">
    <property type="nucleotide sequence ID" value="NZ_FRCZ01000002.1"/>
</dbReference>
<protein>
    <submittedName>
        <fullName evidence="3">3D (Asp-Asp-Asp) domain-containing protein</fullName>
    </submittedName>
</protein>
<evidence type="ECO:0000313" key="4">
    <source>
        <dbReference type="Proteomes" id="UP000184184"/>
    </source>
</evidence>
<proteinExistence type="predicted"/>
<dbReference type="PANTHER" id="PTHR39160">
    <property type="entry name" value="CELL WALL-BINDING PROTEIN YOCH"/>
    <property type="match status" value="1"/>
</dbReference>
<sequence length="227" mass="25731">MFLWKIAKKVLLLLLFMYALMSSFTMVSNVSAKEVFTSLTEDNEQSFDIQRQRDREIIEKKKYMKHLTDRVTYISSEQVTGPATLEETIDFNEYEKRNVVATGYTAGVESTGKTPDHPAYGITYSGVKVTRDLYSTIAADLTIFPLGTILYIPDYGYGIVADKGGAIKGNKIDLYYPSVKDVYDQWGKKSVDVYVVEYGDGKLTEEALSNLNNTEALQVFRHQYKAE</sequence>
<dbReference type="GO" id="GO:0004553">
    <property type="term" value="F:hydrolase activity, hydrolyzing O-glycosyl compounds"/>
    <property type="evidence" value="ECO:0007669"/>
    <property type="project" value="InterPro"/>
</dbReference>